<evidence type="ECO:0000256" key="2">
    <source>
        <dbReference type="ARBA" id="ARBA00022490"/>
    </source>
</evidence>
<comment type="caution">
    <text evidence="5">The sequence shown here is derived from an EMBL/GenBank/DDBJ whole genome shotgun (WGS) entry which is preliminary data.</text>
</comment>
<dbReference type="InterPro" id="IPR048491">
    <property type="entry name" value="XMAP215_CLASP_TOG"/>
</dbReference>
<dbReference type="InterPro" id="IPR011989">
    <property type="entry name" value="ARM-like"/>
</dbReference>
<dbReference type="GO" id="GO:0051010">
    <property type="term" value="F:microtubule plus-end binding"/>
    <property type="evidence" value="ECO:0007669"/>
    <property type="project" value="InterPro"/>
</dbReference>
<evidence type="ECO:0000256" key="3">
    <source>
        <dbReference type="SAM" id="MobiDB-lite"/>
    </source>
</evidence>
<gene>
    <name evidence="5" type="ORF">PACLA_8A016082</name>
</gene>
<dbReference type="InterPro" id="IPR016024">
    <property type="entry name" value="ARM-type_fold"/>
</dbReference>
<sequence length="208" mass="23187">AAADVVAGVVTKCLNARPKTKQKGIDIGMMYLEIEKQEAVQEEILKGLDNKQPKIVAGCVTFLRTAISEFGGKIFALKPVVKVLPKLFDHSDKNVREETKLLAIEIYKWIKDAVKAQLTNIKPVQMKELEEEWGKLDPSPPKPTRLTRTQQEKQAQAPQVDEAAGGSDAGIAEEESQVVDVDPYDLLDPVDILSKLPKDFYENMVRMN</sequence>
<dbReference type="InterPro" id="IPR045110">
    <property type="entry name" value="XMAP215"/>
</dbReference>
<name>A0A7D9DT16_PARCT</name>
<comment type="subcellular location">
    <subcellularLocation>
        <location evidence="1">Cytoplasm</location>
    </subcellularLocation>
</comment>
<keyword evidence="6" id="KW-1185">Reference proteome</keyword>
<evidence type="ECO:0000313" key="6">
    <source>
        <dbReference type="Proteomes" id="UP001152795"/>
    </source>
</evidence>
<evidence type="ECO:0000256" key="1">
    <source>
        <dbReference type="ARBA" id="ARBA00004496"/>
    </source>
</evidence>
<evidence type="ECO:0000313" key="5">
    <source>
        <dbReference type="EMBL" id="CAB3992122.1"/>
    </source>
</evidence>
<feature type="compositionally biased region" description="Polar residues" evidence="3">
    <location>
        <begin position="146"/>
        <end position="157"/>
    </location>
</feature>
<accession>A0A7D9DT16</accession>
<dbReference type="Proteomes" id="UP001152795">
    <property type="component" value="Unassembled WGS sequence"/>
</dbReference>
<dbReference type="GO" id="GO:0005737">
    <property type="term" value="C:cytoplasm"/>
    <property type="evidence" value="ECO:0007669"/>
    <property type="project" value="UniProtKB-SubCell"/>
</dbReference>
<proteinExistence type="predicted"/>
<dbReference type="Pfam" id="PF21041">
    <property type="entry name" value="XMAP215_CLASP_TOG"/>
    <property type="match status" value="1"/>
</dbReference>
<dbReference type="PANTHER" id="PTHR12609">
    <property type="entry name" value="MICROTUBULE ASSOCIATED PROTEIN XMAP215"/>
    <property type="match status" value="1"/>
</dbReference>
<evidence type="ECO:0000259" key="4">
    <source>
        <dbReference type="Pfam" id="PF21041"/>
    </source>
</evidence>
<organism evidence="5 6">
    <name type="scientific">Paramuricea clavata</name>
    <name type="common">Red gorgonian</name>
    <name type="synonym">Violescent sea-whip</name>
    <dbReference type="NCBI Taxonomy" id="317549"/>
    <lineage>
        <taxon>Eukaryota</taxon>
        <taxon>Metazoa</taxon>
        <taxon>Cnidaria</taxon>
        <taxon>Anthozoa</taxon>
        <taxon>Octocorallia</taxon>
        <taxon>Malacalcyonacea</taxon>
        <taxon>Plexauridae</taxon>
        <taxon>Paramuricea</taxon>
    </lineage>
</organism>
<dbReference type="OrthoDB" id="5981756at2759"/>
<feature type="domain" description="XMAP215/Dis1/CLASP TOG" evidence="4">
    <location>
        <begin position="3"/>
        <end position="133"/>
    </location>
</feature>
<dbReference type="GO" id="GO:0061863">
    <property type="term" value="F:microtubule plus end polymerase"/>
    <property type="evidence" value="ECO:0007669"/>
    <property type="project" value="InterPro"/>
</dbReference>
<dbReference type="Gene3D" id="1.25.10.10">
    <property type="entry name" value="Leucine-rich Repeat Variant"/>
    <property type="match status" value="1"/>
</dbReference>
<keyword evidence="2" id="KW-0963">Cytoplasm</keyword>
<reference evidence="5" key="1">
    <citation type="submission" date="2020-04" db="EMBL/GenBank/DDBJ databases">
        <authorList>
            <person name="Alioto T."/>
            <person name="Alioto T."/>
            <person name="Gomez Garrido J."/>
        </authorList>
    </citation>
    <scope>NUCLEOTIDE SEQUENCE</scope>
    <source>
        <strain evidence="5">A484AB</strain>
    </source>
</reference>
<feature type="region of interest" description="Disordered" evidence="3">
    <location>
        <begin position="131"/>
        <end position="177"/>
    </location>
</feature>
<protein>
    <submittedName>
        <fullName evidence="5">Cytoskeleton-associated 5-like</fullName>
    </submittedName>
</protein>
<dbReference type="SUPFAM" id="SSF48371">
    <property type="entry name" value="ARM repeat"/>
    <property type="match status" value="1"/>
</dbReference>
<dbReference type="FunFam" id="1.25.10.10:FF:000063">
    <property type="entry name" value="Putative cytoskeleton-associated protein 5"/>
    <property type="match status" value="1"/>
</dbReference>
<dbReference type="GO" id="GO:0046785">
    <property type="term" value="P:microtubule polymerization"/>
    <property type="evidence" value="ECO:0007669"/>
    <property type="project" value="InterPro"/>
</dbReference>
<dbReference type="EMBL" id="CACRXK020001985">
    <property type="protein sequence ID" value="CAB3992122.1"/>
    <property type="molecule type" value="Genomic_DNA"/>
</dbReference>
<dbReference type="AlphaFoldDB" id="A0A7D9DT16"/>
<feature type="non-terminal residue" evidence="5">
    <location>
        <position position="1"/>
    </location>
</feature>
<dbReference type="GO" id="GO:0030951">
    <property type="term" value="P:establishment or maintenance of microtubule cytoskeleton polarity"/>
    <property type="evidence" value="ECO:0007669"/>
    <property type="project" value="InterPro"/>
</dbReference>
<dbReference type="GO" id="GO:0007051">
    <property type="term" value="P:spindle organization"/>
    <property type="evidence" value="ECO:0007669"/>
    <property type="project" value="InterPro"/>
</dbReference>